<feature type="domain" description="Solute-binding protein family 3/N-terminal" evidence="1">
    <location>
        <begin position="14"/>
        <end position="235"/>
    </location>
</feature>
<evidence type="ECO:0000259" key="1">
    <source>
        <dbReference type="SMART" id="SM00062"/>
    </source>
</evidence>
<comment type="caution">
    <text evidence="2">The sequence shown here is derived from an EMBL/GenBank/DDBJ whole genome shotgun (WGS) entry which is preliminary data.</text>
</comment>
<organism evidence="2 3">
    <name type="scientific">Shewanella insulae</name>
    <dbReference type="NCBI Taxonomy" id="2681496"/>
    <lineage>
        <taxon>Bacteria</taxon>
        <taxon>Pseudomonadati</taxon>
        <taxon>Pseudomonadota</taxon>
        <taxon>Gammaproteobacteria</taxon>
        <taxon>Alteromonadales</taxon>
        <taxon>Shewanellaceae</taxon>
        <taxon>Shewanella</taxon>
    </lineage>
</organism>
<protein>
    <submittedName>
        <fullName evidence="2">Transporter substrate-binding domain-containing protein</fullName>
    </submittedName>
</protein>
<accession>A0A6L7I4Y7</accession>
<dbReference type="Pfam" id="PF00497">
    <property type="entry name" value="SBP_bac_3"/>
    <property type="match status" value="1"/>
</dbReference>
<keyword evidence="3" id="KW-1185">Reference proteome</keyword>
<sequence length="248" mass="27490">MSLICLSLPSGAAPLRMLTEEWAPMSYQEQGVPMGYGVRLVQRLAANLGEEANIEVLPWARAYAIAETQANVLLFATSLNEQRSSEFDFVGPIATTSISIYAKSEDRVTPATLAELDALGSVGVYRGSLGESILSHQGVEHMTVASFPQQSARQLQHDRIRFWCQADLAVERLLAEVNMGLDEVYPVLELAQIDLYLAFSKGTDPKLVSRWHEALIKLQASGEMARLYGDWFPKLTPPSRIELISRHD</sequence>
<reference evidence="2 3" key="1">
    <citation type="submission" date="2019-12" db="EMBL/GenBank/DDBJ databases">
        <title>Shewanella insulae sp. nov., isolated from a tidal flat.</title>
        <authorList>
            <person name="Yoon J.-H."/>
        </authorList>
    </citation>
    <scope>NUCLEOTIDE SEQUENCE [LARGE SCALE GENOMIC DNA]</scope>
    <source>
        <strain evidence="2 3">JBTF-M18</strain>
    </source>
</reference>
<dbReference type="PANTHER" id="PTHR38834">
    <property type="entry name" value="PERIPLASMIC SUBSTRATE BINDING PROTEIN FAMILY 3"/>
    <property type="match status" value="1"/>
</dbReference>
<evidence type="ECO:0000313" key="3">
    <source>
        <dbReference type="Proteomes" id="UP000474778"/>
    </source>
</evidence>
<dbReference type="SMART" id="SM00062">
    <property type="entry name" value="PBPb"/>
    <property type="match status" value="1"/>
</dbReference>
<gene>
    <name evidence="2" type="ORF">GNT65_17405</name>
</gene>
<dbReference type="Proteomes" id="UP000474778">
    <property type="component" value="Unassembled WGS sequence"/>
</dbReference>
<proteinExistence type="predicted"/>
<evidence type="ECO:0000313" key="2">
    <source>
        <dbReference type="EMBL" id="MXR70438.1"/>
    </source>
</evidence>
<dbReference type="Gene3D" id="3.40.190.10">
    <property type="entry name" value="Periplasmic binding protein-like II"/>
    <property type="match status" value="2"/>
</dbReference>
<dbReference type="AlphaFoldDB" id="A0A6L7I4Y7"/>
<dbReference type="SUPFAM" id="SSF53850">
    <property type="entry name" value="Periplasmic binding protein-like II"/>
    <property type="match status" value="1"/>
</dbReference>
<name>A0A6L7I4Y7_9GAMM</name>
<dbReference type="InterPro" id="IPR001638">
    <property type="entry name" value="Solute-binding_3/MltF_N"/>
</dbReference>
<dbReference type="PANTHER" id="PTHR38834:SF3">
    <property type="entry name" value="SOLUTE-BINDING PROTEIN FAMILY 3_N-TERMINAL DOMAIN-CONTAINING PROTEIN"/>
    <property type="match status" value="1"/>
</dbReference>
<dbReference type="EMBL" id="WRPA01000019">
    <property type="protein sequence ID" value="MXR70438.1"/>
    <property type="molecule type" value="Genomic_DNA"/>
</dbReference>